<dbReference type="InterPro" id="IPR009057">
    <property type="entry name" value="Homeodomain-like_sf"/>
</dbReference>
<evidence type="ECO:0000313" key="7">
    <source>
        <dbReference type="Proteomes" id="UP000433309"/>
    </source>
</evidence>
<dbReference type="GO" id="GO:0003700">
    <property type="term" value="F:DNA-binding transcription factor activity"/>
    <property type="evidence" value="ECO:0007669"/>
    <property type="project" value="InterPro"/>
</dbReference>
<dbReference type="CDD" id="cd06124">
    <property type="entry name" value="cupin_NimR-like_N"/>
    <property type="match status" value="1"/>
</dbReference>
<dbReference type="InterPro" id="IPR018060">
    <property type="entry name" value="HTH_AraC"/>
</dbReference>
<feature type="domain" description="HTH araC/xylS-type" evidence="5">
    <location>
        <begin position="158"/>
        <end position="255"/>
    </location>
</feature>
<proteinExistence type="predicted"/>
<dbReference type="PANTHER" id="PTHR11019:SF159">
    <property type="entry name" value="TRANSCRIPTIONAL REGULATOR-RELATED"/>
    <property type="match status" value="1"/>
</dbReference>
<keyword evidence="7" id="KW-1185">Reference proteome</keyword>
<keyword evidence="3" id="KW-0238">DNA-binding</keyword>
<dbReference type="FunFam" id="1.10.10.60:FF:000132">
    <property type="entry name" value="AraC family transcriptional regulator"/>
    <property type="match status" value="1"/>
</dbReference>
<evidence type="ECO:0000256" key="4">
    <source>
        <dbReference type="ARBA" id="ARBA00023163"/>
    </source>
</evidence>
<dbReference type="InterPro" id="IPR011051">
    <property type="entry name" value="RmlC_Cupin_sf"/>
</dbReference>
<dbReference type="Proteomes" id="UP000433309">
    <property type="component" value="Unassembled WGS sequence"/>
</dbReference>
<dbReference type="AlphaFoldDB" id="A0A6I2L1B7"/>
<dbReference type="SMART" id="SM00342">
    <property type="entry name" value="HTH_ARAC"/>
    <property type="match status" value="1"/>
</dbReference>
<dbReference type="Pfam" id="PF12833">
    <property type="entry name" value="HTH_18"/>
    <property type="match status" value="1"/>
</dbReference>
<evidence type="ECO:0000256" key="3">
    <source>
        <dbReference type="ARBA" id="ARBA00023125"/>
    </source>
</evidence>
<name>A0A6I2L1B7_9BURK</name>
<evidence type="ECO:0000259" key="5">
    <source>
        <dbReference type="PROSITE" id="PS01124"/>
    </source>
</evidence>
<dbReference type="Gene3D" id="2.60.120.10">
    <property type="entry name" value="Jelly Rolls"/>
    <property type="match status" value="1"/>
</dbReference>
<accession>A0A6I2L1B7</accession>
<dbReference type="EMBL" id="WKJK01000004">
    <property type="protein sequence ID" value="MRW90306.1"/>
    <property type="molecule type" value="Genomic_DNA"/>
</dbReference>
<dbReference type="PROSITE" id="PS01124">
    <property type="entry name" value="HTH_ARAC_FAMILY_2"/>
    <property type="match status" value="1"/>
</dbReference>
<gene>
    <name evidence="6" type="ORF">GJ699_09945</name>
</gene>
<dbReference type="InterPro" id="IPR014710">
    <property type="entry name" value="RmlC-like_jellyroll"/>
</dbReference>
<protein>
    <submittedName>
        <fullName evidence="6">Helix-turn-helix domain-containing protein</fullName>
    </submittedName>
</protein>
<dbReference type="InterPro" id="IPR020449">
    <property type="entry name" value="Tscrpt_reg_AraC-type_HTH"/>
</dbReference>
<keyword evidence="2" id="KW-0805">Transcription regulation</keyword>
<dbReference type="SUPFAM" id="SSF51182">
    <property type="entry name" value="RmlC-like cupins"/>
    <property type="match status" value="1"/>
</dbReference>
<reference evidence="6 7" key="1">
    <citation type="submission" date="2019-11" db="EMBL/GenBank/DDBJ databases">
        <title>Novel species isolated from a subtropical stream in China.</title>
        <authorList>
            <person name="Lu H."/>
        </authorList>
    </citation>
    <scope>NUCLEOTIDE SEQUENCE [LARGE SCALE GENOMIC DNA]</scope>
    <source>
        <strain evidence="6 7">FT80W</strain>
    </source>
</reference>
<comment type="caution">
    <text evidence="6">The sequence shown here is derived from an EMBL/GenBank/DDBJ whole genome shotgun (WGS) entry which is preliminary data.</text>
</comment>
<evidence type="ECO:0000313" key="6">
    <source>
        <dbReference type="EMBL" id="MRW90306.1"/>
    </source>
</evidence>
<dbReference type="SUPFAM" id="SSF46689">
    <property type="entry name" value="Homeodomain-like"/>
    <property type="match status" value="1"/>
</dbReference>
<evidence type="ECO:0000256" key="2">
    <source>
        <dbReference type="ARBA" id="ARBA00023015"/>
    </source>
</evidence>
<keyword evidence="4" id="KW-0804">Transcription</keyword>
<sequence>MDIRTFDDCDASRRPVAALVSRHPHAEHIPAHSHARAQLIHTLTGVMTVLSVSGSWVVPPGRALWMPAETEHQIRIAGDVDMRTLFIAPHARDTLPRGCEVIEVSPLLREAIVAATAIALDYRDGGRDQRVMELILDEIELAPRLQLHVPLPRHPALLRQCEYMIAHPAEPVTLDSLALALRVSGRTVARLFEREVGMGFGDWRRRLCLLLSMPRLAAGASILEVALEHGYDSPSAFSAMFRRALGVSPTEYLASKY</sequence>
<dbReference type="InterPro" id="IPR013096">
    <property type="entry name" value="Cupin_2"/>
</dbReference>
<keyword evidence="1" id="KW-0678">Repressor</keyword>
<dbReference type="Pfam" id="PF07883">
    <property type="entry name" value="Cupin_2"/>
    <property type="match status" value="1"/>
</dbReference>
<dbReference type="PRINTS" id="PR00032">
    <property type="entry name" value="HTHARAC"/>
</dbReference>
<dbReference type="Gene3D" id="1.10.10.60">
    <property type="entry name" value="Homeodomain-like"/>
    <property type="match status" value="1"/>
</dbReference>
<dbReference type="RefSeq" id="WP_154375619.1">
    <property type="nucleotide sequence ID" value="NZ_WKJK01000004.1"/>
</dbReference>
<dbReference type="PANTHER" id="PTHR11019">
    <property type="entry name" value="HTH-TYPE TRANSCRIPTIONAL REGULATOR NIMR"/>
    <property type="match status" value="1"/>
</dbReference>
<dbReference type="GO" id="GO:0043565">
    <property type="term" value="F:sequence-specific DNA binding"/>
    <property type="evidence" value="ECO:0007669"/>
    <property type="project" value="InterPro"/>
</dbReference>
<organism evidence="6 7">
    <name type="scientific">Duganella guangzhouensis</name>
    <dbReference type="NCBI Taxonomy" id="2666084"/>
    <lineage>
        <taxon>Bacteria</taxon>
        <taxon>Pseudomonadati</taxon>
        <taxon>Pseudomonadota</taxon>
        <taxon>Betaproteobacteria</taxon>
        <taxon>Burkholderiales</taxon>
        <taxon>Oxalobacteraceae</taxon>
        <taxon>Telluria group</taxon>
        <taxon>Duganella</taxon>
    </lineage>
</organism>
<evidence type="ECO:0000256" key="1">
    <source>
        <dbReference type="ARBA" id="ARBA00022491"/>
    </source>
</evidence>